<dbReference type="CDD" id="cd00075">
    <property type="entry name" value="HATPase"/>
    <property type="match status" value="1"/>
</dbReference>
<dbReference type="InterPro" id="IPR004358">
    <property type="entry name" value="Sig_transdc_His_kin-like_C"/>
</dbReference>
<evidence type="ECO:0000256" key="2">
    <source>
        <dbReference type="ARBA" id="ARBA00004651"/>
    </source>
</evidence>
<dbReference type="InterPro" id="IPR003594">
    <property type="entry name" value="HATPase_dom"/>
</dbReference>
<dbReference type="InterPro" id="IPR003661">
    <property type="entry name" value="HisK_dim/P_dom"/>
</dbReference>
<dbReference type="PROSITE" id="PS50109">
    <property type="entry name" value="HIS_KIN"/>
    <property type="match status" value="1"/>
</dbReference>
<dbReference type="GO" id="GO:0005524">
    <property type="term" value="F:ATP binding"/>
    <property type="evidence" value="ECO:0007669"/>
    <property type="project" value="UniProtKB-KW"/>
</dbReference>
<keyword evidence="5" id="KW-0597">Phosphoprotein</keyword>
<dbReference type="PANTHER" id="PTHR45528:SF1">
    <property type="entry name" value="SENSOR HISTIDINE KINASE CPXA"/>
    <property type="match status" value="1"/>
</dbReference>
<protein>
    <recommendedName>
        <fullName evidence="3">histidine kinase</fullName>
        <ecNumber evidence="3">2.7.13.3</ecNumber>
    </recommendedName>
</protein>
<feature type="transmembrane region" description="Helical" evidence="14">
    <location>
        <begin position="16"/>
        <end position="39"/>
    </location>
</feature>
<dbReference type="SUPFAM" id="SSF55874">
    <property type="entry name" value="ATPase domain of HSP90 chaperone/DNA topoisomerase II/histidine kinase"/>
    <property type="match status" value="1"/>
</dbReference>
<evidence type="ECO:0000256" key="6">
    <source>
        <dbReference type="ARBA" id="ARBA00022679"/>
    </source>
</evidence>
<keyword evidence="12" id="KW-0902">Two-component regulatory system</keyword>
<dbReference type="PANTHER" id="PTHR45528">
    <property type="entry name" value="SENSOR HISTIDINE KINASE CPXA"/>
    <property type="match status" value="1"/>
</dbReference>
<dbReference type="InterPro" id="IPR050398">
    <property type="entry name" value="HssS/ArlS-like"/>
</dbReference>
<dbReference type="FunFam" id="3.30.565.10:FF:000037">
    <property type="entry name" value="Hybrid sensor histidine kinase/response regulator"/>
    <property type="match status" value="1"/>
</dbReference>
<dbReference type="EMBL" id="FNGV01000001">
    <property type="protein sequence ID" value="SDL29116.1"/>
    <property type="molecule type" value="Genomic_DNA"/>
</dbReference>
<dbReference type="SMART" id="SM00388">
    <property type="entry name" value="HisKA"/>
    <property type="match status" value="1"/>
</dbReference>
<evidence type="ECO:0000259" key="15">
    <source>
        <dbReference type="PROSITE" id="PS50109"/>
    </source>
</evidence>
<feature type="transmembrane region" description="Helical" evidence="14">
    <location>
        <begin position="191"/>
        <end position="214"/>
    </location>
</feature>
<evidence type="ECO:0000256" key="10">
    <source>
        <dbReference type="ARBA" id="ARBA00022840"/>
    </source>
</evidence>
<evidence type="ECO:0000256" key="8">
    <source>
        <dbReference type="ARBA" id="ARBA00022741"/>
    </source>
</evidence>
<dbReference type="EC" id="2.7.13.3" evidence="3"/>
<dbReference type="GO" id="GO:0000155">
    <property type="term" value="F:phosphorelay sensor kinase activity"/>
    <property type="evidence" value="ECO:0007669"/>
    <property type="project" value="InterPro"/>
</dbReference>
<keyword evidence="9" id="KW-0418">Kinase</keyword>
<evidence type="ECO:0000256" key="5">
    <source>
        <dbReference type="ARBA" id="ARBA00022553"/>
    </source>
</evidence>
<dbReference type="SUPFAM" id="SSF158472">
    <property type="entry name" value="HAMP domain-like"/>
    <property type="match status" value="1"/>
</dbReference>
<keyword evidence="13 14" id="KW-0472">Membrane</keyword>
<reference evidence="17 18" key="1">
    <citation type="submission" date="2016-10" db="EMBL/GenBank/DDBJ databases">
        <authorList>
            <person name="de Groot N.N."/>
        </authorList>
    </citation>
    <scope>NUCLEOTIDE SEQUENCE [LARGE SCALE GENOMIC DNA]</scope>
    <source>
        <strain evidence="17 18">DSM 19886</strain>
    </source>
</reference>
<dbReference type="RefSeq" id="WP_089884555.1">
    <property type="nucleotide sequence ID" value="NZ_FNGV01000001.1"/>
</dbReference>
<dbReference type="Gene3D" id="3.30.565.10">
    <property type="entry name" value="Histidine kinase-like ATPase, C-terminal domain"/>
    <property type="match status" value="1"/>
</dbReference>
<keyword evidence="11 14" id="KW-1133">Transmembrane helix</keyword>
<keyword evidence="6" id="KW-0808">Transferase</keyword>
<dbReference type="Pfam" id="PF00512">
    <property type="entry name" value="HisKA"/>
    <property type="match status" value="1"/>
</dbReference>
<dbReference type="CDD" id="cd00082">
    <property type="entry name" value="HisKA"/>
    <property type="match status" value="1"/>
</dbReference>
<dbReference type="GO" id="GO:0005886">
    <property type="term" value="C:plasma membrane"/>
    <property type="evidence" value="ECO:0007669"/>
    <property type="project" value="UniProtKB-SubCell"/>
</dbReference>
<evidence type="ECO:0000256" key="11">
    <source>
        <dbReference type="ARBA" id="ARBA00022989"/>
    </source>
</evidence>
<evidence type="ECO:0000256" key="9">
    <source>
        <dbReference type="ARBA" id="ARBA00022777"/>
    </source>
</evidence>
<dbReference type="SUPFAM" id="SSF47384">
    <property type="entry name" value="Homodimeric domain of signal transducing histidine kinase"/>
    <property type="match status" value="1"/>
</dbReference>
<dbReference type="InterPro" id="IPR036890">
    <property type="entry name" value="HATPase_C_sf"/>
</dbReference>
<evidence type="ECO:0000256" key="13">
    <source>
        <dbReference type="ARBA" id="ARBA00023136"/>
    </source>
</evidence>
<evidence type="ECO:0000256" key="4">
    <source>
        <dbReference type="ARBA" id="ARBA00022475"/>
    </source>
</evidence>
<dbReference type="FunFam" id="1.10.287.130:FF:000008">
    <property type="entry name" value="Two-component sensor histidine kinase"/>
    <property type="match status" value="1"/>
</dbReference>
<dbReference type="PROSITE" id="PS50885">
    <property type="entry name" value="HAMP"/>
    <property type="match status" value="1"/>
</dbReference>
<dbReference type="SMART" id="SM00387">
    <property type="entry name" value="HATPase_c"/>
    <property type="match status" value="1"/>
</dbReference>
<feature type="domain" description="HAMP" evidence="16">
    <location>
        <begin position="212"/>
        <end position="264"/>
    </location>
</feature>
<name>A0A1G9IVM5_9FLAO</name>
<keyword evidence="10" id="KW-0067">ATP-binding</keyword>
<organism evidence="17 18">
    <name type="scientific">Kriegella aquimaris</name>
    <dbReference type="NCBI Taxonomy" id="192904"/>
    <lineage>
        <taxon>Bacteria</taxon>
        <taxon>Pseudomonadati</taxon>
        <taxon>Bacteroidota</taxon>
        <taxon>Flavobacteriia</taxon>
        <taxon>Flavobacteriales</taxon>
        <taxon>Flavobacteriaceae</taxon>
        <taxon>Kriegella</taxon>
    </lineage>
</organism>
<dbReference type="OrthoDB" id="1522504at2"/>
<evidence type="ECO:0000256" key="1">
    <source>
        <dbReference type="ARBA" id="ARBA00000085"/>
    </source>
</evidence>
<dbReference type="AlphaFoldDB" id="A0A1G9IVM5"/>
<evidence type="ECO:0000313" key="18">
    <source>
        <dbReference type="Proteomes" id="UP000199440"/>
    </source>
</evidence>
<sequence length="498" mass="56311">MSKAIHTLTPKLVKKLWFAFILLILLMGASYIFITIYYVDKYSHATAQRVDAHIADHLIKEMFQNDSPFLEDGSVNKPLFGDLMHDMMAINQSIEVYLLDKTGEVLYSVVLDHSANAPANKVSLNPIKTFIASEGKEYILGDDPRNPGEQEIFSAAPFSIDGREGYIYIILEGKELELVSSNLLGTYFSKLGIGAILLSMLFTVIIGLLSIWFLTKNLRLMTGTVRRFQEGDLDVRIENPEKSDIAIFAHSFNEMADTIVDNMDKMKSVDLLRRELIANVSHDLRTPLAVLKGYIETMQIKKNSLSEDEKQEYLQITHDNVDRLSNLINQLFEYSKLEAEQVSPVKEPFSITELSHDLIAKFRVLAEQKQITLQLDNPQENSMVYADVSLVERALQNLIENALKYTEPNGKVTLSIQRKNKNVEINITDTGTGIPLSEQPFIFDRYKQVDKSTKKQGYGLGLAIVKKIMDLHDTTITVLSKPKEGSSFIFSLPAYQQV</sequence>
<proteinExistence type="predicted"/>
<evidence type="ECO:0000259" key="16">
    <source>
        <dbReference type="PROSITE" id="PS50885"/>
    </source>
</evidence>
<dbReference type="Pfam" id="PF00672">
    <property type="entry name" value="HAMP"/>
    <property type="match status" value="1"/>
</dbReference>
<dbReference type="InterPro" id="IPR036097">
    <property type="entry name" value="HisK_dim/P_sf"/>
</dbReference>
<dbReference type="InterPro" id="IPR005467">
    <property type="entry name" value="His_kinase_dom"/>
</dbReference>
<gene>
    <name evidence="17" type="ORF">SAMN04488514_101294</name>
</gene>
<keyword evidence="8" id="KW-0547">Nucleotide-binding</keyword>
<dbReference type="Gene3D" id="1.10.287.130">
    <property type="match status" value="1"/>
</dbReference>
<dbReference type="SMART" id="SM00304">
    <property type="entry name" value="HAMP"/>
    <property type="match status" value="1"/>
</dbReference>
<keyword evidence="4" id="KW-1003">Cell membrane</keyword>
<dbReference type="CDD" id="cd06225">
    <property type="entry name" value="HAMP"/>
    <property type="match status" value="1"/>
</dbReference>
<comment type="catalytic activity">
    <reaction evidence="1">
        <text>ATP + protein L-histidine = ADP + protein N-phospho-L-histidine.</text>
        <dbReference type="EC" id="2.7.13.3"/>
    </reaction>
</comment>
<comment type="subcellular location">
    <subcellularLocation>
        <location evidence="2">Cell membrane</location>
        <topology evidence="2">Multi-pass membrane protein</topology>
    </subcellularLocation>
</comment>
<evidence type="ECO:0000256" key="3">
    <source>
        <dbReference type="ARBA" id="ARBA00012438"/>
    </source>
</evidence>
<evidence type="ECO:0000313" key="17">
    <source>
        <dbReference type="EMBL" id="SDL29116.1"/>
    </source>
</evidence>
<dbReference type="InterPro" id="IPR003660">
    <property type="entry name" value="HAMP_dom"/>
</dbReference>
<evidence type="ECO:0000256" key="14">
    <source>
        <dbReference type="SAM" id="Phobius"/>
    </source>
</evidence>
<keyword evidence="18" id="KW-1185">Reference proteome</keyword>
<accession>A0A1G9IVM5</accession>
<dbReference type="Gene3D" id="6.10.340.10">
    <property type="match status" value="1"/>
</dbReference>
<evidence type="ECO:0000256" key="12">
    <source>
        <dbReference type="ARBA" id="ARBA00023012"/>
    </source>
</evidence>
<dbReference type="Pfam" id="PF02518">
    <property type="entry name" value="HATPase_c"/>
    <property type="match status" value="1"/>
</dbReference>
<dbReference type="STRING" id="192904.SAMN04488514_101294"/>
<feature type="domain" description="Histidine kinase" evidence="15">
    <location>
        <begin position="279"/>
        <end position="496"/>
    </location>
</feature>
<dbReference type="PRINTS" id="PR00344">
    <property type="entry name" value="BCTRLSENSOR"/>
</dbReference>
<dbReference type="Proteomes" id="UP000199440">
    <property type="component" value="Unassembled WGS sequence"/>
</dbReference>
<keyword evidence="7 14" id="KW-0812">Transmembrane</keyword>
<evidence type="ECO:0000256" key="7">
    <source>
        <dbReference type="ARBA" id="ARBA00022692"/>
    </source>
</evidence>